<reference evidence="10 11" key="1">
    <citation type="submission" date="2015-11" db="EMBL/GenBank/DDBJ databases">
        <title>Draft Genome Sequence of the Strain BR 10423 (Rhizobium sp.) isolated from nodules of Mimosa pudica.</title>
        <authorList>
            <person name="Barauna A.C."/>
            <person name="Zilli J.E."/>
            <person name="Simoes-Araujo J.L."/>
            <person name="Reis V.M."/>
            <person name="James E.K."/>
            <person name="Reis F.B.Jr."/>
            <person name="Rouws L.F."/>
            <person name="Passos S.R."/>
            <person name="Gois S.R."/>
        </authorList>
    </citation>
    <scope>NUCLEOTIDE SEQUENCE [LARGE SCALE GENOMIC DNA]</scope>
    <source>
        <strain evidence="10 11">BR10423</strain>
    </source>
</reference>
<evidence type="ECO:0000256" key="1">
    <source>
        <dbReference type="ARBA" id="ARBA00004651"/>
    </source>
</evidence>
<keyword evidence="7 9" id="KW-0472">Membrane</keyword>
<evidence type="ECO:0000256" key="5">
    <source>
        <dbReference type="ARBA" id="ARBA00022989"/>
    </source>
</evidence>
<comment type="similarity">
    <text evidence="8">Belongs to the anion channel-forming bestrophin (TC 1.A.46) family.</text>
</comment>
<evidence type="ECO:0000256" key="9">
    <source>
        <dbReference type="SAM" id="Phobius"/>
    </source>
</evidence>
<feature type="transmembrane region" description="Helical" evidence="9">
    <location>
        <begin position="24"/>
        <end position="45"/>
    </location>
</feature>
<dbReference type="GO" id="GO:0005886">
    <property type="term" value="C:plasma membrane"/>
    <property type="evidence" value="ECO:0007669"/>
    <property type="project" value="UniProtKB-SubCell"/>
</dbReference>
<evidence type="ECO:0000313" key="10">
    <source>
        <dbReference type="EMBL" id="KWV52527.1"/>
    </source>
</evidence>
<evidence type="ECO:0000256" key="7">
    <source>
        <dbReference type="ARBA" id="ARBA00023136"/>
    </source>
</evidence>
<evidence type="ECO:0000256" key="3">
    <source>
        <dbReference type="ARBA" id="ARBA00022475"/>
    </source>
</evidence>
<dbReference type="Proteomes" id="UP000068164">
    <property type="component" value="Unassembled WGS sequence"/>
</dbReference>
<comment type="subcellular location">
    <subcellularLocation>
        <location evidence="1">Cell membrane</location>
        <topology evidence="1">Multi-pass membrane protein</topology>
    </subcellularLocation>
</comment>
<comment type="caution">
    <text evidence="10">The sequence shown here is derived from an EMBL/GenBank/DDBJ whole genome shotgun (WGS) entry which is preliminary data.</text>
</comment>
<dbReference type="RefSeq" id="WP_025661076.1">
    <property type="nucleotide sequence ID" value="NZ_LNCD01000071.1"/>
</dbReference>
<dbReference type="GO" id="GO:0005254">
    <property type="term" value="F:chloride channel activity"/>
    <property type="evidence" value="ECO:0007669"/>
    <property type="project" value="InterPro"/>
</dbReference>
<feature type="transmembrane region" description="Helical" evidence="9">
    <location>
        <begin position="51"/>
        <end position="70"/>
    </location>
</feature>
<evidence type="ECO:0000256" key="6">
    <source>
        <dbReference type="ARBA" id="ARBA00023065"/>
    </source>
</evidence>
<keyword evidence="4 9" id="KW-0812">Transmembrane</keyword>
<evidence type="ECO:0000256" key="8">
    <source>
        <dbReference type="ARBA" id="ARBA00034708"/>
    </source>
</evidence>
<feature type="transmembrane region" description="Helical" evidence="9">
    <location>
        <begin position="240"/>
        <end position="259"/>
    </location>
</feature>
<gene>
    <name evidence="10" type="ORF">AS026_04860</name>
</gene>
<evidence type="ECO:0000256" key="4">
    <source>
        <dbReference type="ARBA" id="ARBA00022692"/>
    </source>
</evidence>
<dbReference type="InterPro" id="IPR044669">
    <property type="entry name" value="YneE/VCCN1/2-like"/>
</dbReference>
<keyword evidence="3" id="KW-1003">Cell membrane</keyword>
<protein>
    <submittedName>
        <fullName evidence="10">Bestrophin</fullName>
    </submittedName>
</protein>
<dbReference type="Pfam" id="PF25539">
    <property type="entry name" value="Bestrophin_2"/>
    <property type="match status" value="1"/>
</dbReference>
<dbReference type="OrthoDB" id="445589at2"/>
<keyword evidence="6" id="KW-0406">Ion transport</keyword>
<dbReference type="EMBL" id="LNCD01000071">
    <property type="protein sequence ID" value="KWV52527.1"/>
    <property type="molecule type" value="Genomic_DNA"/>
</dbReference>
<dbReference type="AlphaFoldDB" id="A0A109JP15"/>
<evidence type="ECO:0000313" key="11">
    <source>
        <dbReference type="Proteomes" id="UP000068164"/>
    </source>
</evidence>
<organism evidence="10 11">
    <name type="scientific">Rhizobium altiplani</name>
    <dbReference type="NCBI Taxonomy" id="1864509"/>
    <lineage>
        <taxon>Bacteria</taxon>
        <taxon>Pseudomonadati</taxon>
        <taxon>Pseudomonadota</taxon>
        <taxon>Alphaproteobacteria</taxon>
        <taxon>Hyphomicrobiales</taxon>
        <taxon>Rhizobiaceae</taxon>
        <taxon>Rhizobium/Agrobacterium group</taxon>
        <taxon>Rhizobium</taxon>
    </lineage>
</organism>
<keyword evidence="5 9" id="KW-1133">Transmembrane helix</keyword>
<keyword evidence="2" id="KW-0813">Transport</keyword>
<accession>A0A109JP15</accession>
<sequence length="308" mass="34431">MIVRPRPSLLKLFFIIRGSIIKQVFPQILLTGFLSSLVVLVHSVWPGVLPVFSGAPFALLGIAISIFLGFRNNACYDRWWEARKQWGQMIFSARHFARQTLILETAHGEAGAEARRRLVTLVIAFIQSLVPHLRAGSGREKVERLLSPELKARYHASRTPPEAISLEISRELADLRAKDMLSDISYQILDKTLGELTLAQASCERIRWTPVPFGYTLLLHRTAHLFCLLLPFGFDDVLGWFMPFATALVAYTFFGLDALGDELEAPFGNQPNALPIGALADTIEINLREALGETDLPPLPVPVDYLLM</sequence>
<evidence type="ECO:0000256" key="2">
    <source>
        <dbReference type="ARBA" id="ARBA00022448"/>
    </source>
</evidence>
<dbReference type="PANTHER" id="PTHR33281">
    <property type="entry name" value="UPF0187 PROTEIN YNEE"/>
    <property type="match status" value="1"/>
</dbReference>
<keyword evidence="11" id="KW-1185">Reference proteome</keyword>
<dbReference type="PANTHER" id="PTHR33281:SF19">
    <property type="entry name" value="VOLTAGE-DEPENDENT ANION CHANNEL-FORMING PROTEIN YNEE"/>
    <property type="match status" value="1"/>
</dbReference>
<proteinExistence type="inferred from homology"/>
<name>A0A109JP15_9HYPH</name>